<dbReference type="RefSeq" id="WP_119972253.1">
    <property type="nucleotide sequence ID" value="NZ_CP032416.1"/>
</dbReference>
<name>A0A386H4I4_9CLOT</name>
<dbReference type="PANTHER" id="PTHR16138">
    <property type="entry name" value="MYCOPHENOLIC ACID ACYL-GLUCURONIDE ESTERASE, MITOCHONDRIAL"/>
    <property type="match status" value="1"/>
</dbReference>
<dbReference type="AlphaFoldDB" id="A0A386H4I4"/>
<dbReference type="PANTHER" id="PTHR16138:SF7">
    <property type="entry name" value="PALMITOYL-PROTEIN THIOESTERASE ABHD10, MITOCHONDRIAL"/>
    <property type="match status" value="1"/>
</dbReference>
<dbReference type="OrthoDB" id="9780269at2"/>
<proteinExistence type="predicted"/>
<evidence type="ECO:0000256" key="1">
    <source>
        <dbReference type="ARBA" id="ARBA00022801"/>
    </source>
</evidence>
<evidence type="ECO:0000313" key="3">
    <source>
        <dbReference type="EMBL" id="AYD40468.1"/>
    </source>
</evidence>
<dbReference type="GO" id="GO:0004553">
    <property type="term" value="F:hydrolase activity, hydrolyzing O-glycosyl compounds"/>
    <property type="evidence" value="ECO:0007669"/>
    <property type="project" value="TreeGrafter"/>
</dbReference>
<reference evidence="3 4" key="1">
    <citation type="journal article" date="2019" name="Int. J. Syst. Evol. Microbiol.">
        <title>Clostridium fermenticellae sp. nov., isolated from the mud in a fermentation cellar for the production of the Chinese liquor, baijiu.</title>
        <authorList>
            <person name="Xu P.X."/>
            <person name="Chai L.J."/>
            <person name="Qiu T."/>
            <person name="Zhang X.J."/>
            <person name="Lu Z.M."/>
            <person name="Xiao C."/>
            <person name="Wang S.T."/>
            <person name="Shen C.H."/>
            <person name="Shi J.S."/>
            <person name="Xu Z.H."/>
        </authorList>
    </citation>
    <scope>NUCLEOTIDE SEQUENCE [LARGE SCALE GENOMIC DNA]</scope>
    <source>
        <strain evidence="3 4">JN500901</strain>
    </source>
</reference>
<dbReference type="InterPro" id="IPR052382">
    <property type="entry name" value="ABHD10_acyl-thioesterase"/>
</dbReference>
<dbReference type="Gene3D" id="3.40.50.1820">
    <property type="entry name" value="alpha/beta hydrolase"/>
    <property type="match status" value="1"/>
</dbReference>
<gene>
    <name evidence="3" type="ORF">D4Z93_07990</name>
</gene>
<accession>A0A386H4I4</accession>
<organism evidence="3 4">
    <name type="scientific">Clostridium fermenticellae</name>
    <dbReference type="NCBI Taxonomy" id="2068654"/>
    <lineage>
        <taxon>Bacteria</taxon>
        <taxon>Bacillati</taxon>
        <taxon>Bacillota</taxon>
        <taxon>Clostridia</taxon>
        <taxon>Eubacteriales</taxon>
        <taxon>Clostridiaceae</taxon>
        <taxon>Clostridium</taxon>
    </lineage>
</organism>
<dbReference type="Pfam" id="PF00326">
    <property type="entry name" value="Peptidase_S9"/>
    <property type="match status" value="1"/>
</dbReference>
<sequence length="261" mass="29362">MFKSFEVENERGFIIRGVINRPDKSGKFPCLIYCHGFTGHKLETHGMFAKIAKMLERKDIVSIRFDFTGNGESDGEFKDMTMSTEIQDFNDILKFSTNLSFVDANNINVIGFSMGGAIALIVSSSNTLIKNTILISPAVNMYDLIVSQIIGEKLDEINKYGTVNFDGYFLGKDTIDDIFNYNIFDYAEKINQNVLIIHGTCDESVSPVYSIKLENLIGNNASLVYINGASHCYYKRDEQSKLFDVILNFCVNNIITGRPLN</sequence>
<dbReference type="GO" id="GO:0006508">
    <property type="term" value="P:proteolysis"/>
    <property type="evidence" value="ECO:0007669"/>
    <property type="project" value="InterPro"/>
</dbReference>
<dbReference type="InterPro" id="IPR001375">
    <property type="entry name" value="Peptidase_S9_cat"/>
</dbReference>
<evidence type="ECO:0000259" key="2">
    <source>
        <dbReference type="Pfam" id="PF00326"/>
    </source>
</evidence>
<dbReference type="KEGG" id="cfer:D4Z93_07990"/>
<dbReference type="InterPro" id="IPR029058">
    <property type="entry name" value="AB_hydrolase_fold"/>
</dbReference>
<dbReference type="SUPFAM" id="SSF53474">
    <property type="entry name" value="alpha/beta-Hydrolases"/>
    <property type="match status" value="1"/>
</dbReference>
<protein>
    <submittedName>
        <fullName evidence="3">Alpha/beta hydrolase</fullName>
    </submittedName>
</protein>
<keyword evidence="4" id="KW-1185">Reference proteome</keyword>
<evidence type="ECO:0000313" key="4">
    <source>
        <dbReference type="Proteomes" id="UP000266301"/>
    </source>
</evidence>
<dbReference type="GO" id="GO:0008236">
    <property type="term" value="F:serine-type peptidase activity"/>
    <property type="evidence" value="ECO:0007669"/>
    <property type="project" value="InterPro"/>
</dbReference>
<dbReference type="Proteomes" id="UP000266301">
    <property type="component" value="Chromosome"/>
</dbReference>
<dbReference type="EMBL" id="CP032416">
    <property type="protein sequence ID" value="AYD40468.1"/>
    <property type="molecule type" value="Genomic_DNA"/>
</dbReference>
<feature type="domain" description="Peptidase S9 prolyl oligopeptidase catalytic" evidence="2">
    <location>
        <begin position="50"/>
        <end position="253"/>
    </location>
</feature>
<keyword evidence="1 3" id="KW-0378">Hydrolase</keyword>